<dbReference type="GeneID" id="9925257"/>
<dbReference type="RefSeq" id="YP_003987134.1">
    <property type="nucleotide sequence ID" value="NC_014649.1"/>
</dbReference>
<keyword evidence="6" id="KW-1185">Reference proteome</keyword>
<reference evidence="3 7" key="1">
    <citation type="journal article" date="2011" name="Proc. Natl. Acad. Sci. U.S.A.">
        <title>Mimivirus shows dramatic genome reduction after intraamoebal culture.</title>
        <authorList>
            <person name="Boyer M."/>
            <person name="Azza S."/>
            <person name="Barrassi L."/>
            <person name="Klose T."/>
            <person name="Campocasso A."/>
            <person name="Pagnier I."/>
            <person name="Fournous G."/>
            <person name="Borg A."/>
            <person name="Robert C."/>
            <person name="Zhang X."/>
            <person name="Desnues C."/>
            <person name="Henrissat B."/>
            <person name="Rossmann M.G."/>
            <person name="La Scola B."/>
            <person name="Raoult D."/>
        </authorList>
    </citation>
    <scope>NUCLEOTIDE SEQUENCE [LARGE SCALE GENOMIC DNA]</scope>
    <source>
        <strain evidence="3">M4</strain>
    </source>
</reference>
<gene>
    <name evidence="2" type="primary">R617</name>
    <name evidence="3" type="ORF">MIMI_R617</name>
</gene>
<sequence length="170" mass="19894">METDKYVFFHGANKNQAGVHIFSQWFPVNFKEYLNGEEFAEYVSAEQYMMAHKALLFGDMFHFKKIMECSKQCKIKYLGRRVRNFNPTIWDKHKFDIVTEGNRLKFSQNPDLMKRLLETGNKTIVEASPSDKIWGIGLTAQQAVNIPENKWPGKNLLGKVLMKIREENQQ</sequence>
<organismHost>
    <name type="scientific">Acanthamoeba polyphaga</name>
    <name type="common">Amoeba</name>
    <dbReference type="NCBI Taxonomy" id="5757"/>
</organismHost>
<proteinExistence type="predicted"/>
<evidence type="ECO:0000313" key="7">
    <source>
        <dbReference type="Proteomes" id="UP000240552"/>
    </source>
</evidence>
<protein>
    <submittedName>
        <fullName evidence="3">Uncharacterized protein R617</fullName>
    </submittedName>
</protein>
<dbReference type="InterPro" id="IPR012816">
    <property type="entry name" value="NADAR"/>
</dbReference>
<evidence type="ECO:0000313" key="8">
    <source>
        <dbReference type="Proteomes" id="UP000241474"/>
    </source>
</evidence>
<accession>A0A0G2Y8C8</accession>
<organism evidence="2 6">
    <name type="scientific">Acanthamoeba polyphaga mimivirus</name>
    <name type="common">APMV</name>
    <dbReference type="NCBI Taxonomy" id="212035"/>
    <lineage>
        <taxon>Viruses</taxon>
        <taxon>Varidnaviria</taxon>
        <taxon>Bamfordvirae</taxon>
        <taxon>Nucleocytoviricota</taxon>
        <taxon>Megaviricetes</taxon>
        <taxon>Imitervirales</taxon>
        <taxon>Mimiviridae</taxon>
        <taxon>Megamimivirinae</taxon>
        <taxon>Mimivirus</taxon>
        <taxon>Mimivirus bradfordmassiliense</taxon>
    </lineage>
</organism>
<evidence type="ECO:0000313" key="4">
    <source>
        <dbReference type="EMBL" id="AKI79396.1"/>
    </source>
</evidence>
<dbReference type="SUPFAM" id="SSF143990">
    <property type="entry name" value="YbiA-like"/>
    <property type="match status" value="1"/>
</dbReference>
<accession>E3VZB1</accession>
<dbReference type="EMBL" id="HQ336222">
    <property type="protein sequence ID" value="ADO18744.1"/>
    <property type="molecule type" value="Genomic_DNA"/>
</dbReference>
<name>A0A0G2Y8C8_MIMIV</name>
<evidence type="ECO:0000313" key="9">
    <source>
        <dbReference type="Proteomes" id="UP000274448"/>
    </source>
</evidence>
<dbReference type="Proteomes" id="UP000241474">
    <property type="component" value="Segment"/>
</dbReference>
<dbReference type="CDD" id="cd15457">
    <property type="entry name" value="NADAR"/>
    <property type="match status" value="1"/>
</dbReference>
<dbReference type="Pfam" id="PF08719">
    <property type="entry name" value="NADAR"/>
    <property type="match status" value="1"/>
</dbReference>
<dbReference type="EMBL" id="JN036606">
    <property type="protein sequence ID" value="AEJ34864.1"/>
    <property type="molecule type" value="Genomic_DNA"/>
</dbReference>
<dbReference type="NCBIfam" id="TIGR02464">
    <property type="entry name" value="ribofla_fusion"/>
    <property type="match status" value="1"/>
</dbReference>
<dbReference type="InterPro" id="IPR037238">
    <property type="entry name" value="YbiA-like_sf"/>
</dbReference>
<evidence type="ECO:0000313" key="5">
    <source>
        <dbReference type="EMBL" id="AKI81289.1"/>
    </source>
</evidence>
<dbReference type="SMR" id="A0A0G2Y8C8"/>
<evidence type="ECO:0000313" key="6">
    <source>
        <dbReference type="Proteomes" id="UP000201519"/>
    </source>
</evidence>
<evidence type="ECO:0000313" key="2">
    <source>
        <dbReference type="EMBL" id="ADO18744.1"/>
    </source>
</evidence>
<dbReference type="EMBL" id="KM982403">
    <property type="protein sequence ID" value="AKI81289.1"/>
    <property type="molecule type" value="Genomic_DNA"/>
</dbReference>
<dbReference type="Proteomes" id="UP000201519">
    <property type="component" value="Segment"/>
</dbReference>
<dbReference type="OrthoDB" id="10627at10239"/>
<reference evidence="2 6" key="2">
    <citation type="journal article" date="2011" name="Virol. J.">
        <title>Breaking the 1000-gene barrier for Mimivirus using ultra-deep genome and transcriptome sequencing.</title>
        <authorList>
            <person name="Legendre M."/>
            <person name="Santini S."/>
            <person name="Rico A."/>
            <person name="Abergel C."/>
            <person name="Claverie J.M."/>
        </authorList>
    </citation>
    <scope>NUCLEOTIDE SEQUENCE [LARGE SCALE GENOMIC DNA]</scope>
</reference>
<feature type="domain" description="NADAR" evidence="1">
    <location>
        <begin position="15"/>
        <end position="167"/>
    </location>
</feature>
<evidence type="ECO:0000259" key="1">
    <source>
        <dbReference type="Pfam" id="PF08719"/>
    </source>
</evidence>
<reference evidence="8 9" key="3">
    <citation type="submission" date="2014-10" db="EMBL/GenBank/DDBJ databases">
        <title>Pan-genome analysis of Brazilian lineage A amoebal mimiviruses.</title>
        <authorList>
            <person name="Assis F.L."/>
            <person name="Abrahao J.S."/>
            <person name="Kroon E.G."/>
            <person name="Dornas F.P."/>
            <person name="Andrade K.R."/>
            <person name="Borato P.V.M."/>
            <person name="Pilotto M.R."/>
            <person name="Benamar S."/>
            <person name="LaScola B."/>
            <person name="Colson P."/>
        </authorList>
    </citation>
    <scope>NUCLEOTIDE SEQUENCE [LARGE SCALE GENOMIC DNA]</scope>
    <source>
        <strain evidence="5 9">Amazonia</strain>
        <strain evidence="4 8">Oyster</strain>
    </source>
</reference>
<evidence type="ECO:0000313" key="3">
    <source>
        <dbReference type="EMBL" id="AEJ34864.1"/>
    </source>
</evidence>
<dbReference type="Proteomes" id="UP000240552">
    <property type="component" value="Segment"/>
</dbReference>
<dbReference type="EMBL" id="KM982401">
    <property type="protein sequence ID" value="AKI79396.1"/>
    <property type="molecule type" value="Genomic_DNA"/>
</dbReference>
<dbReference type="Gene3D" id="1.10.357.40">
    <property type="entry name" value="YbiA-like"/>
    <property type="match status" value="1"/>
</dbReference>
<dbReference type="Proteomes" id="UP000274448">
    <property type="component" value="Segment"/>
</dbReference>
<dbReference type="KEGG" id="vg:9925257"/>